<reference evidence="2 3" key="1">
    <citation type="submission" date="2023-05" db="EMBL/GenBank/DDBJ databases">
        <title>Pseudodonghicola sp. nov.</title>
        <authorList>
            <person name="Huang J."/>
        </authorList>
    </citation>
    <scope>NUCLEOTIDE SEQUENCE [LARGE SCALE GENOMIC DNA]</scope>
    <source>
        <strain evidence="2 3">IC7</strain>
    </source>
</reference>
<sequence length="298" mass="33068">MKNIVVTGGSGKAGRAVCRHLVEQGLNVLNVDTVPSSDPVCPFYRVDLTDRGQVMDALQWTGGRDHPFRSFATPDAVVHFAAIRAPDLAPEDVTFRNNMMSTYNVFDAAMRVGIRRVVWASSETTLGLPFTPDNPPAYAPVDEEHPMRPESAYALSKDLGEEMARQFHRWNPDSSFIGLRLSNVMEVQDYDRFASWQTDAAIRKWNLWGYIDARDCAQAVRRALQVDFVGADHFIIANADTVMEQTSAELMAEIFPDVPLRAAVPGHETLLSIDKARRVLGFAPEFSWRDGQTPGGGA</sequence>
<evidence type="ECO:0000313" key="3">
    <source>
        <dbReference type="Proteomes" id="UP001243757"/>
    </source>
</evidence>
<protein>
    <submittedName>
        <fullName evidence="2">NAD(P)-dependent oxidoreductase</fullName>
    </submittedName>
</protein>
<comment type="caution">
    <text evidence="2">The sequence shown here is derived from an EMBL/GenBank/DDBJ whole genome shotgun (WGS) entry which is preliminary data.</text>
</comment>
<dbReference type="InterPro" id="IPR001509">
    <property type="entry name" value="Epimerase_deHydtase"/>
</dbReference>
<accession>A0ABT7F2X8</accession>
<dbReference type="Proteomes" id="UP001243757">
    <property type="component" value="Unassembled WGS sequence"/>
</dbReference>
<proteinExistence type="predicted"/>
<dbReference type="SUPFAM" id="SSF51735">
    <property type="entry name" value="NAD(P)-binding Rossmann-fold domains"/>
    <property type="match status" value="1"/>
</dbReference>
<evidence type="ECO:0000313" key="2">
    <source>
        <dbReference type="EMBL" id="MDK3018942.1"/>
    </source>
</evidence>
<dbReference type="InterPro" id="IPR036291">
    <property type="entry name" value="NAD(P)-bd_dom_sf"/>
</dbReference>
<dbReference type="PANTHER" id="PTHR43245:SF55">
    <property type="entry name" value="NAD(P)-BINDING DOMAIN-CONTAINING PROTEIN"/>
    <property type="match status" value="1"/>
</dbReference>
<keyword evidence="3" id="KW-1185">Reference proteome</keyword>
<dbReference type="Pfam" id="PF01370">
    <property type="entry name" value="Epimerase"/>
    <property type="match status" value="1"/>
</dbReference>
<evidence type="ECO:0000259" key="1">
    <source>
        <dbReference type="Pfam" id="PF01370"/>
    </source>
</evidence>
<dbReference type="CDD" id="cd08946">
    <property type="entry name" value="SDR_e"/>
    <property type="match status" value="1"/>
</dbReference>
<feature type="domain" description="NAD-dependent epimerase/dehydratase" evidence="1">
    <location>
        <begin position="4"/>
        <end position="226"/>
    </location>
</feature>
<organism evidence="2 3">
    <name type="scientific">Pseudodonghicola flavimaris</name>
    <dbReference type="NCBI Taxonomy" id="3050036"/>
    <lineage>
        <taxon>Bacteria</taxon>
        <taxon>Pseudomonadati</taxon>
        <taxon>Pseudomonadota</taxon>
        <taxon>Alphaproteobacteria</taxon>
        <taxon>Rhodobacterales</taxon>
        <taxon>Paracoccaceae</taxon>
        <taxon>Pseudodonghicola</taxon>
    </lineage>
</organism>
<dbReference type="EMBL" id="JASNJD010000011">
    <property type="protein sequence ID" value="MDK3018942.1"/>
    <property type="molecule type" value="Genomic_DNA"/>
</dbReference>
<dbReference type="Gene3D" id="3.40.50.720">
    <property type="entry name" value="NAD(P)-binding Rossmann-like Domain"/>
    <property type="match status" value="1"/>
</dbReference>
<gene>
    <name evidence="2" type="ORF">QO033_14750</name>
</gene>
<dbReference type="InterPro" id="IPR050177">
    <property type="entry name" value="Lipid_A_modif_metabolic_enz"/>
</dbReference>
<name>A0ABT7F2X8_9RHOB</name>
<dbReference type="PANTHER" id="PTHR43245">
    <property type="entry name" value="BIFUNCTIONAL POLYMYXIN RESISTANCE PROTEIN ARNA"/>
    <property type="match status" value="1"/>
</dbReference>
<dbReference type="RefSeq" id="WP_284481747.1">
    <property type="nucleotide sequence ID" value="NZ_JASNJD010000011.1"/>
</dbReference>